<evidence type="ECO:0000313" key="1">
    <source>
        <dbReference type="EMBL" id="CAG2205047.1"/>
    </source>
</evidence>
<gene>
    <name evidence="1" type="ORF">MEDL_19514</name>
</gene>
<dbReference type="AlphaFoldDB" id="A0A8S3REY6"/>
<reference evidence="1" key="1">
    <citation type="submission" date="2021-03" db="EMBL/GenBank/DDBJ databases">
        <authorList>
            <person name="Bekaert M."/>
        </authorList>
    </citation>
    <scope>NUCLEOTIDE SEQUENCE</scope>
</reference>
<dbReference type="OrthoDB" id="5962960at2759"/>
<keyword evidence="2" id="KW-1185">Reference proteome</keyword>
<evidence type="ECO:0000313" key="2">
    <source>
        <dbReference type="Proteomes" id="UP000683360"/>
    </source>
</evidence>
<protein>
    <submittedName>
        <fullName evidence="1">Uncharacterized protein</fullName>
    </submittedName>
</protein>
<dbReference type="Proteomes" id="UP000683360">
    <property type="component" value="Unassembled WGS sequence"/>
</dbReference>
<accession>A0A8S3REY6</accession>
<sequence length="234" mass="27205">MAKKDTPSPNQRKGASYLSLLNQNVETTDKITKAVIDEMDAIIADTKNQKEKMKLEGLVKCGIWDFADITEDLKSFNKDEELVSTKDKAEDLKSGKQDMKFDSIEDYIDFWFDCIHCLCEDDIDHENTLCPPVIMVCTGTDNYKEEAALQFREHKLHLLNVMEKFDIIVQPEFCDIDNNKRHKSHSYYLPCMIEKSVPFDTIKKMFIQENDQVTTTPWLVLEFKFPPGLFQSHF</sequence>
<dbReference type="EMBL" id="CAJPWZ010001011">
    <property type="protein sequence ID" value="CAG2205047.1"/>
    <property type="molecule type" value="Genomic_DNA"/>
</dbReference>
<proteinExistence type="predicted"/>
<organism evidence="1 2">
    <name type="scientific">Mytilus edulis</name>
    <name type="common">Blue mussel</name>
    <dbReference type="NCBI Taxonomy" id="6550"/>
    <lineage>
        <taxon>Eukaryota</taxon>
        <taxon>Metazoa</taxon>
        <taxon>Spiralia</taxon>
        <taxon>Lophotrochozoa</taxon>
        <taxon>Mollusca</taxon>
        <taxon>Bivalvia</taxon>
        <taxon>Autobranchia</taxon>
        <taxon>Pteriomorphia</taxon>
        <taxon>Mytilida</taxon>
        <taxon>Mytiloidea</taxon>
        <taxon>Mytilidae</taxon>
        <taxon>Mytilinae</taxon>
        <taxon>Mytilus</taxon>
    </lineage>
</organism>
<name>A0A8S3REY6_MYTED</name>
<comment type="caution">
    <text evidence="1">The sequence shown here is derived from an EMBL/GenBank/DDBJ whole genome shotgun (WGS) entry which is preliminary data.</text>
</comment>